<dbReference type="InterPro" id="IPR045860">
    <property type="entry name" value="Snake_toxin-like_sf"/>
</dbReference>
<dbReference type="Pfam" id="PF00087">
    <property type="entry name" value="Toxin_TOLIP"/>
    <property type="match status" value="1"/>
</dbReference>
<dbReference type="Proteomes" id="UP000694393">
    <property type="component" value="Unplaced"/>
</dbReference>
<name>A0A8C8RFB5_9SAUR</name>
<organism evidence="2 3">
    <name type="scientific">Pelusios castaneus</name>
    <name type="common">West African mud turtle</name>
    <dbReference type="NCBI Taxonomy" id="367368"/>
    <lineage>
        <taxon>Eukaryota</taxon>
        <taxon>Metazoa</taxon>
        <taxon>Chordata</taxon>
        <taxon>Craniata</taxon>
        <taxon>Vertebrata</taxon>
        <taxon>Euteleostomi</taxon>
        <taxon>Archelosauria</taxon>
        <taxon>Testudinata</taxon>
        <taxon>Testudines</taxon>
        <taxon>Pleurodira</taxon>
        <taxon>Pelomedusidae</taxon>
        <taxon>Pelusios</taxon>
    </lineage>
</organism>
<evidence type="ECO:0000313" key="2">
    <source>
        <dbReference type="Ensembl" id="ENSPCEP00000004804.1"/>
    </source>
</evidence>
<evidence type="ECO:0000313" key="3">
    <source>
        <dbReference type="Proteomes" id="UP000694393"/>
    </source>
</evidence>
<evidence type="ECO:0000259" key="1">
    <source>
        <dbReference type="Pfam" id="PF00087"/>
    </source>
</evidence>
<sequence length="85" mass="9469">MKGVSGLCGSLLCYTCKTKLSNNDCLTNVTCPTGSQMCKTDVISKRRVWGDKIPVWYQTLKGLTQRHPLGCSNRPLSTVAFQRSW</sequence>
<keyword evidence="3" id="KW-1185">Reference proteome</keyword>
<feature type="domain" description="Snake toxin/toxin-like" evidence="1">
    <location>
        <begin position="11"/>
        <end position="45"/>
    </location>
</feature>
<dbReference type="Gene3D" id="2.10.60.10">
    <property type="entry name" value="CD59"/>
    <property type="match status" value="1"/>
</dbReference>
<accession>A0A8C8RFB5</accession>
<dbReference type="GO" id="GO:0030154">
    <property type="term" value="P:cell differentiation"/>
    <property type="evidence" value="ECO:0007669"/>
    <property type="project" value="UniProtKB-ARBA"/>
</dbReference>
<dbReference type="Ensembl" id="ENSPCET00000004974.1">
    <property type="protein sequence ID" value="ENSPCEP00000004804.1"/>
    <property type="gene ID" value="ENSPCEG00000003879.1"/>
</dbReference>
<proteinExistence type="predicted"/>
<dbReference type="AlphaFoldDB" id="A0A8C8RFB5"/>
<reference evidence="2" key="1">
    <citation type="submission" date="2025-08" db="UniProtKB">
        <authorList>
            <consortium name="Ensembl"/>
        </authorList>
    </citation>
    <scope>IDENTIFICATION</scope>
</reference>
<reference evidence="2" key="2">
    <citation type="submission" date="2025-09" db="UniProtKB">
        <authorList>
            <consortium name="Ensembl"/>
        </authorList>
    </citation>
    <scope>IDENTIFICATION</scope>
</reference>
<protein>
    <recommendedName>
        <fullName evidence="1">Snake toxin/toxin-like domain-containing protein</fullName>
    </recommendedName>
</protein>
<dbReference type="InterPro" id="IPR035076">
    <property type="entry name" value="Toxin/TOLIP"/>
</dbReference>